<sequence length="29" mass="3291">MMTLLSILPMPSMGLLNQTKRSHTQVFKS</sequence>
<dbReference type="EMBL" id="GBRH01165157">
    <property type="protein sequence ID" value="JAE32739.1"/>
    <property type="molecule type" value="Transcribed_RNA"/>
</dbReference>
<reference evidence="1" key="2">
    <citation type="journal article" date="2015" name="Data Brief">
        <title>Shoot transcriptome of the giant reed, Arundo donax.</title>
        <authorList>
            <person name="Barrero R.A."/>
            <person name="Guerrero F.D."/>
            <person name="Moolhuijzen P."/>
            <person name="Goolsby J.A."/>
            <person name="Tidwell J."/>
            <person name="Bellgard S.E."/>
            <person name="Bellgard M.I."/>
        </authorList>
    </citation>
    <scope>NUCLEOTIDE SEQUENCE</scope>
    <source>
        <tissue evidence="1">Shoot tissue taken approximately 20 cm above the soil surface</tissue>
    </source>
</reference>
<evidence type="ECO:0000313" key="1">
    <source>
        <dbReference type="EMBL" id="JAE32739.1"/>
    </source>
</evidence>
<name>A0A0A9HA99_ARUDO</name>
<protein>
    <submittedName>
        <fullName evidence="1">Uncharacterized protein</fullName>
    </submittedName>
</protein>
<reference evidence="1" key="1">
    <citation type="submission" date="2014-09" db="EMBL/GenBank/DDBJ databases">
        <authorList>
            <person name="Magalhaes I.L.F."/>
            <person name="Oliveira U."/>
            <person name="Santos F.R."/>
            <person name="Vidigal T.H.D.A."/>
            <person name="Brescovit A.D."/>
            <person name="Santos A.J."/>
        </authorList>
    </citation>
    <scope>NUCLEOTIDE SEQUENCE</scope>
    <source>
        <tissue evidence="1">Shoot tissue taken approximately 20 cm above the soil surface</tissue>
    </source>
</reference>
<proteinExistence type="predicted"/>
<dbReference type="AlphaFoldDB" id="A0A0A9HA99"/>
<accession>A0A0A9HA99</accession>
<organism evidence="1">
    <name type="scientific">Arundo donax</name>
    <name type="common">Giant reed</name>
    <name type="synonym">Donax arundinaceus</name>
    <dbReference type="NCBI Taxonomy" id="35708"/>
    <lineage>
        <taxon>Eukaryota</taxon>
        <taxon>Viridiplantae</taxon>
        <taxon>Streptophyta</taxon>
        <taxon>Embryophyta</taxon>
        <taxon>Tracheophyta</taxon>
        <taxon>Spermatophyta</taxon>
        <taxon>Magnoliopsida</taxon>
        <taxon>Liliopsida</taxon>
        <taxon>Poales</taxon>
        <taxon>Poaceae</taxon>
        <taxon>PACMAD clade</taxon>
        <taxon>Arundinoideae</taxon>
        <taxon>Arundineae</taxon>
        <taxon>Arundo</taxon>
    </lineage>
</organism>